<reference evidence="4" key="1">
    <citation type="submission" date="2017-04" db="EMBL/GenBank/DDBJ databases">
        <title>Comparative genomics and description of representatives of a novel lineage of planctomycetes thriving in anoxic sediments.</title>
        <authorList>
            <person name="Spring S."/>
            <person name="Bunk B."/>
            <person name="Sproer C."/>
        </authorList>
    </citation>
    <scope>NUCLEOTIDE SEQUENCE [LARGE SCALE GENOMIC DNA]</scope>
    <source>
        <strain evidence="4">ST-PulAB-D4</strain>
    </source>
</reference>
<organism evidence="3 4">
    <name type="scientific">Sedimentisphaera salicampi</name>
    <dbReference type="NCBI Taxonomy" id="1941349"/>
    <lineage>
        <taxon>Bacteria</taxon>
        <taxon>Pseudomonadati</taxon>
        <taxon>Planctomycetota</taxon>
        <taxon>Phycisphaerae</taxon>
        <taxon>Sedimentisphaerales</taxon>
        <taxon>Sedimentisphaeraceae</taxon>
        <taxon>Sedimentisphaera</taxon>
    </lineage>
</organism>
<dbReference type="InterPro" id="IPR026876">
    <property type="entry name" value="Fn3_assoc_repeat"/>
</dbReference>
<dbReference type="STRING" id="1941349.STSP1_00531"/>
<protein>
    <submittedName>
        <fullName evidence="3">PA14 domain protein</fullName>
    </submittedName>
</protein>
<accession>A0A1W6LK39</accession>
<dbReference type="InterPro" id="IPR037524">
    <property type="entry name" value="PA14/GLEYA"/>
</dbReference>
<evidence type="ECO:0000259" key="2">
    <source>
        <dbReference type="PROSITE" id="PS51820"/>
    </source>
</evidence>
<dbReference type="SUPFAM" id="SSF48208">
    <property type="entry name" value="Six-hairpin glycosidases"/>
    <property type="match status" value="1"/>
</dbReference>
<keyword evidence="1" id="KW-0732">Signal</keyword>
<name>A0A1W6LK39_9BACT</name>
<dbReference type="PROSITE" id="PS51820">
    <property type="entry name" value="PA14"/>
    <property type="match status" value="1"/>
</dbReference>
<dbReference type="SMART" id="SM00758">
    <property type="entry name" value="PA14"/>
    <property type="match status" value="1"/>
</dbReference>
<gene>
    <name evidence="3" type="ORF">STSP1_00531</name>
</gene>
<dbReference type="RefSeq" id="WP_085754872.1">
    <property type="nucleotide sequence ID" value="NZ_CP021023.1"/>
</dbReference>
<evidence type="ECO:0000313" key="4">
    <source>
        <dbReference type="Proteomes" id="UP000193334"/>
    </source>
</evidence>
<feature type="domain" description="PA14" evidence="2">
    <location>
        <begin position="859"/>
        <end position="998"/>
    </location>
</feature>
<dbReference type="Pfam" id="PF07691">
    <property type="entry name" value="PA14"/>
    <property type="match status" value="1"/>
</dbReference>
<feature type="chain" id="PRO_5012032027" evidence="1">
    <location>
        <begin position="24"/>
        <end position="1003"/>
    </location>
</feature>
<dbReference type="Pfam" id="PF13287">
    <property type="entry name" value="Fn3_assoc"/>
    <property type="match status" value="1"/>
</dbReference>
<sequence precursor="true">MRSYLTFLLLSIFLLLSSCSAKVEPSRTDYCKMLGRDIQGKQHGFLAGRHMYYIGGNANTEWQMREHETIGFTHPMFRDGRARGYGIVTDPESGTGHDKWGWNFWTDVRCAYGTVIVDGKRYEYPKPVKMIWRPDRQICKYKIAGVNIEEVKFINLDDVLCSIITASKPIKLEFDGRSFYKKGTVPTFDGDKPGPHQISSTAKAEYDRDKGVLHIAEGGTIMTKARWGKPVKEGKIMYDGMHGVIGASVDFANSCKIRKDEKGVCHYNLKLECNGKTAVVLTYALGDDYDETVKNTKSLLKDAKGGLAAKTEFINDLLNEQVPYFRCSNEDVVKTYYYLWSLYFMYFTDTPKGWETYPHTQTAVNNFMGLHLWDSWAYAAMGKHIADKWEWSYGNILSWKHMVPYKNHQNALPDNFGIGWYSPGVFMNFVGVTEFAWQQYEQSGDKKFLQEAYDDLFKKLYWSGPQDVAGIELNAAITLRRMAEELGRDKDAKHWINWLEGRVQKYQAKQRKIANDENFFWKDIWLPAALMSYEMPSYAAKKLVDRAVMDTEKGFVGPVALDVRPPTQPENGVFAVSTISTWQVIEGMFRHGCDAEAIYCTLSHLKGMIRDYGYPIAPECWDPDYKPWGSMYYNWDGPMVCLLIQRLAGVSYNLVDGMQTKFTVSDHLPDEWDFIEIGVPVVLDGKKSWTMVKIERKDLKDGRFRKNVSVKNNILDKLIICPWDEDRKVEKAEGINRAKRIGGITNRFYSGAATDKSVEFTLGQRNRKFKTLAYLLPHSCDFANSISVKIDNLIDNTTLRYTTDGSEPSDKSPICTEVLKFDKSVDLRIRAFGHDGTVYKPMQAQYSRVKLSDSVKIKNLSPGLYYEYYEGSWSKLPHFDSLKPVATGVAPDLEVSNYAKRKDNFAMRLKGYVNIPADDVYNIKLRCNDGARLFIDGQKIAELDGTRFEARFRDGKIGLEKGLHSIEIEYFQLKKRFTLQLSYRSVTQNWKKLGEKDFLVESN</sequence>
<dbReference type="Proteomes" id="UP000193334">
    <property type="component" value="Chromosome"/>
</dbReference>
<dbReference type="InterPro" id="IPR008928">
    <property type="entry name" value="6-hairpin_glycosidase_sf"/>
</dbReference>
<dbReference type="GO" id="GO:0005975">
    <property type="term" value="P:carbohydrate metabolic process"/>
    <property type="evidence" value="ECO:0007669"/>
    <property type="project" value="InterPro"/>
</dbReference>
<dbReference type="KEGG" id="pbp:STSP1_00531"/>
<proteinExistence type="predicted"/>
<dbReference type="Gene3D" id="3.90.182.10">
    <property type="entry name" value="Toxin - Anthrax Protective Antigen,domain 1"/>
    <property type="match status" value="1"/>
</dbReference>
<dbReference type="SUPFAM" id="SSF56988">
    <property type="entry name" value="Anthrax protective antigen"/>
    <property type="match status" value="1"/>
</dbReference>
<evidence type="ECO:0000256" key="1">
    <source>
        <dbReference type="SAM" id="SignalP"/>
    </source>
</evidence>
<dbReference type="PROSITE" id="PS51257">
    <property type="entry name" value="PROKAR_LIPOPROTEIN"/>
    <property type="match status" value="1"/>
</dbReference>
<feature type="signal peptide" evidence="1">
    <location>
        <begin position="1"/>
        <end position="23"/>
    </location>
</feature>
<dbReference type="EMBL" id="CP021023">
    <property type="protein sequence ID" value="ARN56158.1"/>
    <property type="molecule type" value="Genomic_DNA"/>
</dbReference>
<dbReference type="InterPro" id="IPR011658">
    <property type="entry name" value="PA14_dom"/>
</dbReference>
<dbReference type="AlphaFoldDB" id="A0A1W6LK39"/>
<evidence type="ECO:0000313" key="3">
    <source>
        <dbReference type="EMBL" id="ARN56158.1"/>
    </source>
</evidence>
<keyword evidence="4" id="KW-1185">Reference proteome</keyword>